<organism evidence="1 2">
    <name type="scientific">Seminavis robusta</name>
    <dbReference type="NCBI Taxonomy" id="568900"/>
    <lineage>
        <taxon>Eukaryota</taxon>
        <taxon>Sar</taxon>
        <taxon>Stramenopiles</taxon>
        <taxon>Ochrophyta</taxon>
        <taxon>Bacillariophyta</taxon>
        <taxon>Bacillariophyceae</taxon>
        <taxon>Bacillariophycidae</taxon>
        <taxon>Naviculales</taxon>
        <taxon>Naviculaceae</taxon>
        <taxon>Seminavis</taxon>
    </lineage>
</organism>
<dbReference type="InterPro" id="IPR008949">
    <property type="entry name" value="Isoprenoid_synthase_dom_sf"/>
</dbReference>
<reference evidence="1" key="1">
    <citation type="submission" date="2020-06" db="EMBL/GenBank/DDBJ databases">
        <authorList>
            <consortium name="Plant Systems Biology data submission"/>
        </authorList>
    </citation>
    <scope>NUCLEOTIDE SEQUENCE</scope>
    <source>
        <strain evidence="1">D6</strain>
    </source>
</reference>
<dbReference type="Proteomes" id="UP001153069">
    <property type="component" value="Unassembled WGS sequence"/>
</dbReference>
<dbReference type="Gene3D" id="1.10.600.10">
    <property type="entry name" value="Farnesyl Diphosphate Synthase"/>
    <property type="match status" value="1"/>
</dbReference>
<accession>A0A9N8E0R1</accession>
<dbReference type="InterPro" id="IPR002060">
    <property type="entry name" value="Squ/phyt_synthse"/>
</dbReference>
<name>A0A9N8E0R1_9STRA</name>
<gene>
    <name evidence="1" type="ORF">SEMRO_434_G142000.1</name>
</gene>
<dbReference type="OrthoDB" id="270318at2759"/>
<dbReference type="Pfam" id="PF00494">
    <property type="entry name" value="SQS_PSY"/>
    <property type="match status" value="1"/>
</dbReference>
<evidence type="ECO:0000313" key="2">
    <source>
        <dbReference type="Proteomes" id="UP001153069"/>
    </source>
</evidence>
<comment type="caution">
    <text evidence="1">The sequence shown here is derived from an EMBL/GenBank/DDBJ whole genome shotgun (WGS) entry which is preliminary data.</text>
</comment>
<dbReference type="EMBL" id="CAICTM010000433">
    <property type="protein sequence ID" value="CAB9510376.1"/>
    <property type="molecule type" value="Genomic_DNA"/>
</dbReference>
<keyword evidence="2" id="KW-1185">Reference proteome</keyword>
<dbReference type="AlphaFoldDB" id="A0A9N8E0R1"/>
<sequence length="397" mass="44552">MVHPLTRSGVLALHHVPLLPRTTHHVRKTLISSRANNTSIVGRSHGYAFRTQIMAKRWMQSSAGQNNDQNPMAATKERIRLDHNYCVDLVRDRDREGYLCGLLMPKKVQQEYFALLAFNVELASVKQGSARLRGGADNSTLAVQLKFQRWKDLLDAVYTGSSTLEQAATSLSSFAADPVAASLARAIHDKELTRRFLERLIEAREADVDVVQWNTMQEVTRYAEESVSSRLYLTLECLGIRNDDADIVASHAGVGMGVLVNLRAAPVRVVMGEIPIPVELLPATFPYSILQDLADYPEETTWPDERDKLDWDEAVQQMAMLASGHLIKAQSLQGQIPKAGRSCLLPMVPALHYLSKLESDPINYNVFHPQLRGVDVDRWDRVKMLLVLSRSWLTGVY</sequence>
<evidence type="ECO:0000313" key="1">
    <source>
        <dbReference type="EMBL" id="CAB9510376.1"/>
    </source>
</evidence>
<dbReference type="SUPFAM" id="SSF48576">
    <property type="entry name" value="Terpenoid synthases"/>
    <property type="match status" value="1"/>
</dbReference>
<protein>
    <submittedName>
        <fullName evidence="1">Complex I, assembly factor 6</fullName>
    </submittedName>
</protein>
<proteinExistence type="predicted"/>